<dbReference type="SMART" id="SM00401">
    <property type="entry name" value="ZnF_GATA"/>
    <property type="match status" value="1"/>
</dbReference>
<dbReference type="AlphaFoldDB" id="A0A4P1R1J1"/>
<dbReference type="FunFam" id="3.30.50.10:FF:000018">
    <property type="entry name" value="GATA transcription factor"/>
    <property type="match status" value="1"/>
</dbReference>
<dbReference type="OrthoDB" id="2162994at2759"/>
<keyword evidence="6 11" id="KW-0805">Transcription regulation</keyword>
<evidence type="ECO:0000256" key="11">
    <source>
        <dbReference type="PIRNR" id="PIRNR016992"/>
    </source>
</evidence>
<dbReference type="GO" id="GO:0008270">
    <property type="term" value="F:zinc ion binding"/>
    <property type="evidence" value="ECO:0007669"/>
    <property type="project" value="UniProtKB-KW"/>
</dbReference>
<keyword evidence="3" id="KW-0479">Metal-binding</keyword>
<dbReference type="STRING" id="3871.A0A4P1R1J1"/>
<evidence type="ECO:0000256" key="4">
    <source>
        <dbReference type="ARBA" id="ARBA00022771"/>
    </source>
</evidence>
<organism evidence="15 16">
    <name type="scientific">Lupinus angustifolius</name>
    <name type="common">Narrow-leaved blue lupine</name>
    <dbReference type="NCBI Taxonomy" id="3871"/>
    <lineage>
        <taxon>Eukaryota</taxon>
        <taxon>Viridiplantae</taxon>
        <taxon>Streptophyta</taxon>
        <taxon>Embryophyta</taxon>
        <taxon>Tracheophyta</taxon>
        <taxon>Spermatophyta</taxon>
        <taxon>Magnoliopsida</taxon>
        <taxon>eudicotyledons</taxon>
        <taxon>Gunneridae</taxon>
        <taxon>Pentapetalae</taxon>
        <taxon>rosids</taxon>
        <taxon>fabids</taxon>
        <taxon>Fabales</taxon>
        <taxon>Fabaceae</taxon>
        <taxon>Papilionoideae</taxon>
        <taxon>50 kb inversion clade</taxon>
        <taxon>genistoids sensu lato</taxon>
        <taxon>core genistoids</taxon>
        <taxon>Genisteae</taxon>
        <taxon>Lupinus</taxon>
    </lineage>
</organism>
<evidence type="ECO:0000256" key="10">
    <source>
        <dbReference type="ARBA" id="ARBA00023242"/>
    </source>
</evidence>
<gene>
    <name evidence="15" type="ORF">TanjilG_17325</name>
</gene>
<feature type="domain" description="GATA-type" evidence="14">
    <location>
        <begin position="211"/>
        <end position="241"/>
    </location>
</feature>
<evidence type="ECO:0000259" key="14">
    <source>
        <dbReference type="PROSITE" id="PS50114"/>
    </source>
</evidence>
<dbReference type="PIRSF" id="PIRSF016992">
    <property type="entry name" value="TF_GATA_plant"/>
    <property type="match status" value="1"/>
</dbReference>
<dbReference type="CDD" id="cd00202">
    <property type="entry name" value="ZnF_GATA"/>
    <property type="match status" value="1"/>
</dbReference>
<keyword evidence="10 11" id="KW-0539">Nucleus</keyword>
<dbReference type="InterPro" id="IPR051140">
    <property type="entry name" value="GATA_TF"/>
</dbReference>
<evidence type="ECO:0000256" key="8">
    <source>
        <dbReference type="ARBA" id="ARBA00023159"/>
    </source>
</evidence>
<dbReference type="Pfam" id="PF00320">
    <property type="entry name" value="GATA"/>
    <property type="match status" value="1"/>
</dbReference>
<dbReference type="GO" id="GO:0043565">
    <property type="term" value="F:sequence-specific DNA binding"/>
    <property type="evidence" value="ECO:0007669"/>
    <property type="project" value="InterPro"/>
</dbReference>
<dbReference type="Gramene" id="OIV99515">
    <property type="protein sequence ID" value="OIV99515"/>
    <property type="gene ID" value="TanjilG_17325"/>
</dbReference>
<evidence type="ECO:0000256" key="12">
    <source>
        <dbReference type="PROSITE-ProRule" id="PRU00094"/>
    </source>
</evidence>
<name>A0A4P1R1J1_LUPAN</name>
<dbReference type="PROSITE" id="PS50114">
    <property type="entry name" value="GATA_ZN_FINGER_2"/>
    <property type="match status" value="1"/>
</dbReference>
<protein>
    <recommendedName>
        <fullName evidence="11">GATA transcription factor</fullName>
    </recommendedName>
</protein>
<comment type="function">
    <text evidence="11">Transcriptional activator that specifically binds 5'-GATA-3' or 5'-GAT-3' motifs within gene promoters.</text>
</comment>
<dbReference type="InterPro" id="IPR000679">
    <property type="entry name" value="Znf_GATA"/>
</dbReference>
<evidence type="ECO:0000313" key="15">
    <source>
        <dbReference type="EMBL" id="OIV99515.1"/>
    </source>
</evidence>
<reference evidence="15 16" key="1">
    <citation type="journal article" date="2017" name="Plant Biotechnol. J.">
        <title>A comprehensive draft genome sequence for lupin (Lupinus angustifolius), an emerging health food: insights into plant-microbe interactions and legume evolution.</title>
        <authorList>
            <person name="Hane J.K."/>
            <person name="Ming Y."/>
            <person name="Kamphuis L.G."/>
            <person name="Nelson M.N."/>
            <person name="Garg G."/>
            <person name="Atkins C.A."/>
            <person name="Bayer P.E."/>
            <person name="Bravo A."/>
            <person name="Bringans S."/>
            <person name="Cannon S."/>
            <person name="Edwards D."/>
            <person name="Foley R."/>
            <person name="Gao L.L."/>
            <person name="Harrison M.J."/>
            <person name="Huang W."/>
            <person name="Hurgobin B."/>
            <person name="Li S."/>
            <person name="Liu C.W."/>
            <person name="McGrath A."/>
            <person name="Morahan G."/>
            <person name="Murray J."/>
            <person name="Weller J."/>
            <person name="Jian J."/>
            <person name="Singh K.B."/>
        </authorList>
    </citation>
    <scope>NUCLEOTIDE SEQUENCE [LARGE SCALE GENOMIC DNA]</scope>
    <source>
        <strain evidence="16">cv. Tanjil</strain>
        <tissue evidence="15">Whole plant</tissue>
    </source>
</reference>
<evidence type="ECO:0000256" key="1">
    <source>
        <dbReference type="ARBA" id="ARBA00004123"/>
    </source>
</evidence>
<keyword evidence="4 12" id="KW-0863">Zinc-finger</keyword>
<keyword evidence="9 11" id="KW-0804">Transcription</keyword>
<dbReference type="GO" id="GO:0005634">
    <property type="term" value="C:nucleus"/>
    <property type="evidence" value="ECO:0007669"/>
    <property type="project" value="UniProtKB-SubCell"/>
</dbReference>
<comment type="subcellular location">
    <subcellularLocation>
        <location evidence="1 11">Nucleus</location>
    </subcellularLocation>
</comment>
<dbReference type="Gene3D" id="3.30.50.10">
    <property type="entry name" value="Erythroid Transcription Factor GATA-1, subunit A"/>
    <property type="match status" value="1"/>
</dbReference>
<feature type="region of interest" description="Disordered" evidence="13">
    <location>
        <begin position="58"/>
        <end position="86"/>
    </location>
</feature>
<dbReference type="GO" id="GO:0045893">
    <property type="term" value="P:positive regulation of DNA-templated transcription"/>
    <property type="evidence" value="ECO:0007669"/>
    <property type="project" value="InterPro"/>
</dbReference>
<keyword evidence="16" id="KW-1185">Reference proteome</keyword>
<dbReference type="EMBL" id="CM007373">
    <property type="protein sequence ID" value="OIV99515.1"/>
    <property type="molecule type" value="Genomic_DNA"/>
</dbReference>
<dbReference type="InterPro" id="IPR016679">
    <property type="entry name" value="TF_GATA_pln"/>
</dbReference>
<proteinExistence type="inferred from homology"/>
<evidence type="ECO:0000256" key="7">
    <source>
        <dbReference type="ARBA" id="ARBA00023125"/>
    </source>
</evidence>
<evidence type="ECO:0000256" key="6">
    <source>
        <dbReference type="ARBA" id="ARBA00023015"/>
    </source>
</evidence>
<dbReference type="KEGG" id="lang:109363489"/>
<sequence>MEIAKALKPTSLQREFIFQQTHCKDILCFNVANNVVAPEDFSIDDLLDFSNVKEVHGNYEENEEKDSALESQNYREDDRNSNSTVTGGSHSIFAIEFPVPDDDLVELEWVSHFVDDSRSELSLLNHVPSEQPRAWAKPKTEPGLSKPLLLPSVVPVKPRTTRSRKPNNRLWFFNSMLSESLPLMLACEPPKKKQKKKIETQTSGDQLQQCCNHCKVQETPQWRTGPLGPKTLCNACGVRFKSGRLFPEYRPACSPTFSSDIHSNRHRKVLEMRRMKEVDGPETGLDRVQMVLS</sequence>
<dbReference type="PROSITE" id="PS00344">
    <property type="entry name" value="GATA_ZN_FINGER_1"/>
    <property type="match status" value="1"/>
</dbReference>
<evidence type="ECO:0000256" key="5">
    <source>
        <dbReference type="ARBA" id="ARBA00022833"/>
    </source>
</evidence>
<keyword evidence="7 11" id="KW-0238">DNA-binding</keyword>
<dbReference type="PANTHER" id="PTHR45658">
    <property type="entry name" value="GATA TRANSCRIPTION FACTOR"/>
    <property type="match status" value="1"/>
</dbReference>
<feature type="compositionally biased region" description="Basic and acidic residues" evidence="13">
    <location>
        <begin position="58"/>
        <end position="80"/>
    </location>
</feature>
<evidence type="ECO:0000256" key="3">
    <source>
        <dbReference type="ARBA" id="ARBA00022723"/>
    </source>
</evidence>
<dbReference type="GO" id="GO:0030154">
    <property type="term" value="P:cell differentiation"/>
    <property type="evidence" value="ECO:0007669"/>
    <property type="project" value="TreeGrafter"/>
</dbReference>
<dbReference type="Proteomes" id="UP000188354">
    <property type="component" value="Chromosome LG13"/>
</dbReference>
<evidence type="ECO:0000256" key="2">
    <source>
        <dbReference type="ARBA" id="ARBA00005694"/>
    </source>
</evidence>
<evidence type="ECO:0000256" key="9">
    <source>
        <dbReference type="ARBA" id="ARBA00023163"/>
    </source>
</evidence>
<dbReference type="InterPro" id="IPR013088">
    <property type="entry name" value="Znf_NHR/GATA"/>
</dbReference>
<evidence type="ECO:0000256" key="13">
    <source>
        <dbReference type="SAM" id="MobiDB-lite"/>
    </source>
</evidence>
<comment type="similarity">
    <text evidence="2 11">Belongs to the type IV zinc-finger family. Class A subfamily.</text>
</comment>
<evidence type="ECO:0000313" key="16">
    <source>
        <dbReference type="Proteomes" id="UP000188354"/>
    </source>
</evidence>
<keyword evidence="8 11" id="KW-0010">Activator</keyword>
<dbReference type="PANTHER" id="PTHR45658:SF41">
    <property type="entry name" value="GATA TRANSCRIPTION FACTOR 3"/>
    <property type="match status" value="1"/>
</dbReference>
<keyword evidence="5" id="KW-0862">Zinc</keyword>
<dbReference type="SUPFAM" id="SSF57716">
    <property type="entry name" value="Glucocorticoid receptor-like (DNA-binding domain)"/>
    <property type="match status" value="1"/>
</dbReference>
<accession>A0A4P1R1J1</accession>